<accession>A0A9W7M696</accession>
<name>A0A9W7M696_HIBTR</name>
<keyword evidence="2" id="KW-1185">Reference proteome</keyword>
<sequence>MSSSQQQFLMKMLEKIMKISCWKMQQYPDIMFAVQNLSQFMHQPKESHMKAALRIVRYIKNNTGQGLFYEASAVQQISAYCDSDWASCPVSRKSVTGYCIKIGNSLVSWKSKKQNTIARSSAEAEYRSMAVVVSEVVWLTGFLKELGMYDGESVKLYCDSKAALQIAMNPVFHERTKHIEIDLHFVREKIQMGLIQTQHVSSAEQLADIMTKALGVQQHDYLMSKLGVKDIFQLPT</sequence>
<evidence type="ECO:0000313" key="2">
    <source>
        <dbReference type="Proteomes" id="UP001165190"/>
    </source>
</evidence>
<evidence type="ECO:0000313" key="1">
    <source>
        <dbReference type="EMBL" id="GMI89568.1"/>
    </source>
</evidence>
<gene>
    <name evidence="1" type="ORF">HRI_002626100</name>
</gene>
<dbReference type="InterPro" id="IPR043502">
    <property type="entry name" value="DNA/RNA_pol_sf"/>
</dbReference>
<reference evidence="1" key="1">
    <citation type="submission" date="2023-05" db="EMBL/GenBank/DDBJ databases">
        <title>Genome and transcriptome analyses reveal genes involved in the formation of fine ridges on petal epidermal cells in Hibiscus trionum.</title>
        <authorList>
            <person name="Koshimizu S."/>
            <person name="Masuda S."/>
            <person name="Ishii T."/>
            <person name="Shirasu K."/>
            <person name="Hoshino A."/>
            <person name="Arita M."/>
        </authorList>
    </citation>
    <scope>NUCLEOTIDE SEQUENCE</scope>
    <source>
        <strain evidence="1">Hamamatsu line</strain>
    </source>
</reference>
<dbReference type="EMBL" id="BSYR01000023">
    <property type="protein sequence ID" value="GMI89568.1"/>
    <property type="molecule type" value="Genomic_DNA"/>
</dbReference>
<dbReference type="CDD" id="cd09272">
    <property type="entry name" value="RNase_HI_RT_Ty1"/>
    <property type="match status" value="1"/>
</dbReference>
<dbReference type="SUPFAM" id="SSF56672">
    <property type="entry name" value="DNA/RNA polymerases"/>
    <property type="match status" value="1"/>
</dbReference>
<organism evidence="1 2">
    <name type="scientific">Hibiscus trionum</name>
    <name type="common">Flower of an hour</name>
    <dbReference type="NCBI Taxonomy" id="183268"/>
    <lineage>
        <taxon>Eukaryota</taxon>
        <taxon>Viridiplantae</taxon>
        <taxon>Streptophyta</taxon>
        <taxon>Embryophyta</taxon>
        <taxon>Tracheophyta</taxon>
        <taxon>Spermatophyta</taxon>
        <taxon>Magnoliopsida</taxon>
        <taxon>eudicotyledons</taxon>
        <taxon>Gunneridae</taxon>
        <taxon>Pentapetalae</taxon>
        <taxon>rosids</taxon>
        <taxon>malvids</taxon>
        <taxon>Malvales</taxon>
        <taxon>Malvaceae</taxon>
        <taxon>Malvoideae</taxon>
        <taxon>Hibiscus</taxon>
    </lineage>
</organism>
<dbReference type="AlphaFoldDB" id="A0A9W7M696"/>
<proteinExistence type="predicted"/>
<protein>
    <submittedName>
        <fullName evidence="1">Uncharacterized protein</fullName>
    </submittedName>
</protein>
<dbReference type="OrthoDB" id="1731766at2759"/>
<dbReference type="PANTHER" id="PTHR11439">
    <property type="entry name" value="GAG-POL-RELATED RETROTRANSPOSON"/>
    <property type="match status" value="1"/>
</dbReference>
<dbReference type="Proteomes" id="UP001165190">
    <property type="component" value="Unassembled WGS sequence"/>
</dbReference>
<dbReference type="PANTHER" id="PTHR11439:SF511">
    <property type="match status" value="1"/>
</dbReference>
<comment type="caution">
    <text evidence="1">The sequence shown here is derived from an EMBL/GenBank/DDBJ whole genome shotgun (WGS) entry which is preliminary data.</text>
</comment>